<dbReference type="Proteomes" id="UP001212152">
    <property type="component" value="Unassembled WGS sequence"/>
</dbReference>
<feature type="non-terminal residue" evidence="3">
    <location>
        <position position="834"/>
    </location>
</feature>
<accession>A0AAD5XIU9</accession>
<comment type="caution">
    <text evidence="3">The sequence shown here is derived from an EMBL/GenBank/DDBJ whole genome shotgun (WGS) entry which is preliminary data.</text>
</comment>
<feature type="chain" id="PRO_5042045258" evidence="2">
    <location>
        <begin position="20"/>
        <end position="834"/>
    </location>
</feature>
<dbReference type="Gene3D" id="1.25.10.10">
    <property type="entry name" value="Leucine-rich Repeat Variant"/>
    <property type="match status" value="1"/>
</dbReference>
<feature type="region of interest" description="Disordered" evidence="1">
    <location>
        <begin position="158"/>
        <end position="184"/>
    </location>
</feature>
<dbReference type="EMBL" id="JADGJQ010000160">
    <property type="protein sequence ID" value="KAJ3166773.1"/>
    <property type="molecule type" value="Genomic_DNA"/>
</dbReference>
<sequence length="834" mass="89958">MLLLAIALLLLGLASTALARFAPGVAYTYHIRSFANTQADFEKTILSAGGAPASAVTRAASSYVFNADVEIASLNVTEDGNTLCSVSFLSTPELVLGSAGNQTDQAPRHDGSGALDFHAGYFGFAIRPSGVIDHVIYSSDENPAVLAMKRGLVSHFSAPVNTPTGGPKRRAFSEDEPGQFGSETSAYDVEVDGETIIYKKRSSLARRANEEQSRVDHVGEKTLVKHARDGHLLSISVDDRATLKGSISTESKGKSFGLRANLDFLLLTVFSADLRRRDSDPDAEEEPLMTAWGSANTAFISKRLAVNLDPPPAGLSKGDVFAAPPPHFRPLRAVMPVVRDNLKCFDGSVVASQTGYTTGQKAECFANARQALSMLSLDDAVIASEYLMSVQDMGSILWLGFDLVGEMCDSVPELLEHMLRNAFETVYDSNDEILGGGALGLQAGFKCSQPTEEGITILKSVVSHHTLPGSDTEIAPTLVDHAALLLGYLGNLVQKLGNTDEAAAITAILLNALNHPARQVARRSVESRDFGEAPENEHFQEESIQASHAAARRATLIQAVGHTEDASTVAALRAAIFDADTRYHPVIKEAAIDALGKMTGAEVENTLVAILASEEHLDVAPSAMNALRARDRTVDIKQIAVGAEELQQMYTFDSMRAGPLSERALRARDVTDLKIDLVLAAPSFLFDKKLGADLVGVRLVANAINQVKLFLSILMSDFSITINNVATAALYIDLGGYQEIDIFEAKLQFMGEISYNLNVLHGFKLSDAANFKQIFEGWIDEVQTEFTTVQGEITALWDEAKAAFDNLKSTITTLVNIDWSDLFNSLVDDLDEEI</sequence>
<feature type="signal peptide" evidence="2">
    <location>
        <begin position="1"/>
        <end position="19"/>
    </location>
</feature>
<keyword evidence="4" id="KW-1185">Reference proteome</keyword>
<proteinExistence type="predicted"/>
<dbReference type="AlphaFoldDB" id="A0AAD5XIU9"/>
<dbReference type="InterPro" id="IPR011989">
    <property type="entry name" value="ARM-like"/>
</dbReference>
<reference evidence="3" key="1">
    <citation type="submission" date="2020-05" db="EMBL/GenBank/DDBJ databases">
        <title>Phylogenomic resolution of chytrid fungi.</title>
        <authorList>
            <person name="Stajich J.E."/>
            <person name="Amses K."/>
            <person name="Simmons R."/>
            <person name="Seto K."/>
            <person name="Myers J."/>
            <person name="Bonds A."/>
            <person name="Quandt C.A."/>
            <person name="Barry K."/>
            <person name="Liu P."/>
            <person name="Grigoriev I."/>
            <person name="Longcore J.E."/>
            <person name="James T.Y."/>
        </authorList>
    </citation>
    <scope>NUCLEOTIDE SEQUENCE</scope>
    <source>
        <strain evidence="3">JEL0379</strain>
    </source>
</reference>
<evidence type="ECO:0000256" key="2">
    <source>
        <dbReference type="SAM" id="SignalP"/>
    </source>
</evidence>
<organism evidence="3 4">
    <name type="scientific">Geranomyces variabilis</name>
    <dbReference type="NCBI Taxonomy" id="109894"/>
    <lineage>
        <taxon>Eukaryota</taxon>
        <taxon>Fungi</taxon>
        <taxon>Fungi incertae sedis</taxon>
        <taxon>Chytridiomycota</taxon>
        <taxon>Chytridiomycota incertae sedis</taxon>
        <taxon>Chytridiomycetes</taxon>
        <taxon>Spizellomycetales</taxon>
        <taxon>Powellomycetaceae</taxon>
        <taxon>Geranomyces</taxon>
    </lineage>
</organism>
<evidence type="ECO:0000256" key="1">
    <source>
        <dbReference type="SAM" id="MobiDB-lite"/>
    </source>
</evidence>
<protein>
    <submittedName>
        <fullName evidence="3">Uncharacterized protein</fullName>
    </submittedName>
</protein>
<name>A0AAD5XIU9_9FUNG</name>
<keyword evidence="2" id="KW-0732">Signal</keyword>
<evidence type="ECO:0000313" key="3">
    <source>
        <dbReference type="EMBL" id="KAJ3166773.1"/>
    </source>
</evidence>
<evidence type="ECO:0000313" key="4">
    <source>
        <dbReference type="Proteomes" id="UP001212152"/>
    </source>
</evidence>
<gene>
    <name evidence="3" type="ORF">HDU87_002060</name>
</gene>